<organism evidence="1">
    <name type="scientific">Arundo donax</name>
    <name type="common">Giant reed</name>
    <name type="synonym">Donax arundinaceus</name>
    <dbReference type="NCBI Taxonomy" id="35708"/>
    <lineage>
        <taxon>Eukaryota</taxon>
        <taxon>Viridiplantae</taxon>
        <taxon>Streptophyta</taxon>
        <taxon>Embryophyta</taxon>
        <taxon>Tracheophyta</taxon>
        <taxon>Spermatophyta</taxon>
        <taxon>Magnoliopsida</taxon>
        <taxon>Liliopsida</taxon>
        <taxon>Poales</taxon>
        <taxon>Poaceae</taxon>
        <taxon>PACMAD clade</taxon>
        <taxon>Arundinoideae</taxon>
        <taxon>Arundineae</taxon>
        <taxon>Arundo</taxon>
    </lineage>
</organism>
<name>A0A0A9AMX9_ARUDO</name>
<proteinExistence type="predicted"/>
<reference evidence="1" key="1">
    <citation type="submission" date="2014-09" db="EMBL/GenBank/DDBJ databases">
        <authorList>
            <person name="Magalhaes I.L.F."/>
            <person name="Oliveira U."/>
            <person name="Santos F.R."/>
            <person name="Vidigal T.H.D.A."/>
            <person name="Brescovit A.D."/>
            <person name="Santos A.J."/>
        </authorList>
    </citation>
    <scope>NUCLEOTIDE SEQUENCE</scope>
    <source>
        <tissue evidence="1">Shoot tissue taken approximately 20 cm above the soil surface</tissue>
    </source>
</reference>
<evidence type="ECO:0000313" key="1">
    <source>
        <dbReference type="EMBL" id="JAD53059.1"/>
    </source>
</evidence>
<dbReference type="AlphaFoldDB" id="A0A0A9AMX9"/>
<sequence>MGQSQCKNNFRKELDGLVFK</sequence>
<protein>
    <submittedName>
        <fullName evidence="1">Uncharacterized protein</fullName>
    </submittedName>
</protein>
<accession>A0A0A9AMX9</accession>
<reference evidence="1" key="2">
    <citation type="journal article" date="2015" name="Data Brief">
        <title>Shoot transcriptome of the giant reed, Arundo donax.</title>
        <authorList>
            <person name="Barrero R.A."/>
            <person name="Guerrero F.D."/>
            <person name="Moolhuijzen P."/>
            <person name="Goolsby J.A."/>
            <person name="Tidwell J."/>
            <person name="Bellgard S.E."/>
            <person name="Bellgard M.I."/>
        </authorList>
    </citation>
    <scope>NUCLEOTIDE SEQUENCE</scope>
    <source>
        <tissue evidence="1">Shoot tissue taken approximately 20 cm above the soil surface</tissue>
    </source>
</reference>
<dbReference type="EMBL" id="GBRH01244836">
    <property type="protein sequence ID" value="JAD53059.1"/>
    <property type="molecule type" value="Transcribed_RNA"/>
</dbReference>